<dbReference type="Proteomes" id="UP000479000">
    <property type="component" value="Unassembled WGS sequence"/>
</dbReference>
<accession>A0A6H5GWF4</accession>
<gene>
    <name evidence="1" type="ORF">NTEN_LOCUS14071</name>
</gene>
<organism evidence="1 2">
    <name type="scientific">Nesidiocoris tenuis</name>
    <dbReference type="NCBI Taxonomy" id="355587"/>
    <lineage>
        <taxon>Eukaryota</taxon>
        <taxon>Metazoa</taxon>
        <taxon>Ecdysozoa</taxon>
        <taxon>Arthropoda</taxon>
        <taxon>Hexapoda</taxon>
        <taxon>Insecta</taxon>
        <taxon>Pterygota</taxon>
        <taxon>Neoptera</taxon>
        <taxon>Paraneoptera</taxon>
        <taxon>Hemiptera</taxon>
        <taxon>Heteroptera</taxon>
        <taxon>Panheteroptera</taxon>
        <taxon>Cimicomorpha</taxon>
        <taxon>Miridae</taxon>
        <taxon>Dicyphina</taxon>
        <taxon>Nesidiocoris</taxon>
    </lineage>
</organism>
<dbReference type="AlphaFoldDB" id="A0A6H5GWF4"/>
<feature type="non-terminal residue" evidence="1">
    <location>
        <position position="60"/>
    </location>
</feature>
<sequence length="60" mass="6687">MFCICHEVSVSLPTIFLNCPPTPRKGIFRALRSGRQYCYNMASEATGVCCTSMPPVAWLM</sequence>
<evidence type="ECO:0000313" key="1">
    <source>
        <dbReference type="EMBL" id="CAB0008860.1"/>
    </source>
</evidence>
<evidence type="ECO:0000313" key="2">
    <source>
        <dbReference type="Proteomes" id="UP000479000"/>
    </source>
</evidence>
<dbReference type="EMBL" id="CADCXU010021041">
    <property type="protein sequence ID" value="CAB0008860.1"/>
    <property type="molecule type" value="Genomic_DNA"/>
</dbReference>
<proteinExistence type="predicted"/>
<reference evidence="1 2" key="1">
    <citation type="submission" date="2020-02" db="EMBL/GenBank/DDBJ databases">
        <authorList>
            <person name="Ferguson B K."/>
        </authorList>
    </citation>
    <scope>NUCLEOTIDE SEQUENCE [LARGE SCALE GENOMIC DNA]</scope>
</reference>
<keyword evidence="2" id="KW-1185">Reference proteome</keyword>
<name>A0A6H5GWF4_9HEMI</name>
<protein>
    <submittedName>
        <fullName evidence="1">Uncharacterized protein</fullName>
    </submittedName>
</protein>